<evidence type="ECO:0000256" key="4">
    <source>
        <dbReference type="ARBA" id="ARBA00023136"/>
    </source>
</evidence>
<sequence length="315" mass="34500">MEPLFMIILLVTGIFVGLFAGLLGIGGFFIMIPIQYWILTAMGIDPTIAIRVAFGTNLMVVLPTILSGVLKHHKKGIVLWNQAITLGVIGVIGGFGGAYVASYLSGTILKTMFGLTMLIGALRMITAKPIRVEGEPNKNTLTYIFLGIIIGFVTGLIGIGGGVLVIPIMLIFLNFNMHEAIGTSSAMIMFTSLGAGLAYMLLGLGQAGLPPYSIGYFNILQWGLLAATSIPMARFGAHFAHKIPAKSLMTLFIAIMAYGLKNDWHIFLAWITIITQKISKIIKFTFFSLKNLFRLNFKIFFKTPTKLWIGYFLKY</sequence>
<protein>
    <recommendedName>
        <fullName evidence="5">Probable membrane transporter protein</fullName>
    </recommendedName>
</protein>
<feature type="transmembrane region" description="Helical" evidence="5">
    <location>
        <begin position="185"/>
        <end position="204"/>
    </location>
</feature>
<reference evidence="6 7" key="1">
    <citation type="submission" date="2020-07" db="EMBL/GenBank/DDBJ databases">
        <title>Genomic Encyclopedia of Type Strains, Phase IV (KMG-V): Genome sequencing to study the core and pangenomes of soil and plant-associated prokaryotes.</title>
        <authorList>
            <person name="Whitman W."/>
        </authorList>
    </citation>
    <scope>NUCLEOTIDE SEQUENCE [LARGE SCALE GENOMIC DNA]</scope>
    <source>
        <strain evidence="6 7">C13</strain>
    </source>
</reference>
<feature type="transmembrane region" description="Helical" evidence="5">
    <location>
        <begin position="143"/>
        <end position="173"/>
    </location>
</feature>
<dbReference type="GO" id="GO:0005886">
    <property type="term" value="C:plasma membrane"/>
    <property type="evidence" value="ECO:0007669"/>
    <property type="project" value="UniProtKB-SubCell"/>
</dbReference>
<dbReference type="EMBL" id="JACDUO010000001">
    <property type="protein sequence ID" value="MBA2864375.1"/>
    <property type="molecule type" value="Genomic_DNA"/>
</dbReference>
<dbReference type="Pfam" id="PF01925">
    <property type="entry name" value="TauE"/>
    <property type="match status" value="1"/>
</dbReference>
<name>A0A7J9PMD7_METMI</name>
<dbReference type="PANTHER" id="PTHR43483:SF3">
    <property type="entry name" value="MEMBRANE TRANSPORTER PROTEIN HI_0806-RELATED"/>
    <property type="match status" value="1"/>
</dbReference>
<evidence type="ECO:0000256" key="5">
    <source>
        <dbReference type="RuleBase" id="RU363041"/>
    </source>
</evidence>
<comment type="caution">
    <text evidence="6">The sequence shown here is derived from an EMBL/GenBank/DDBJ whole genome shotgun (WGS) entry which is preliminary data.</text>
</comment>
<feature type="transmembrane region" description="Helical" evidence="5">
    <location>
        <begin position="103"/>
        <end position="122"/>
    </location>
</feature>
<gene>
    <name evidence="6" type="ORF">HNP94_001375</name>
</gene>
<accession>A0A7J9PMD7</accession>
<keyword evidence="3 5" id="KW-1133">Transmembrane helix</keyword>
<keyword evidence="4 5" id="KW-0472">Membrane</keyword>
<dbReference type="AlphaFoldDB" id="A0A7J9PMD7"/>
<evidence type="ECO:0000256" key="3">
    <source>
        <dbReference type="ARBA" id="ARBA00022989"/>
    </source>
</evidence>
<keyword evidence="2 5" id="KW-0812">Transmembrane</keyword>
<feature type="transmembrane region" description="Helical" evidence="5">
    <location>
        <begin position="77"/>
        <end position="97"/>
    </location>
</feature>
<dbReference type="Proteomes" id="UP000567099">
    <property type="component" value="Unassembled WGS sequence"/>
</dbReference>
<evidence type="ECO:0000256" key="2">
    <source>
        <dbReference type="ARBA" id="ARBA00022692"/>
    </source>
</evidence>
<dbReference type="PANTHER" id="PTHR43483">
    <property type="entry name" value="MEMBRANE TRANSPORTER PROTEIN HI_0806-RELATED"/>
    <property type="match status" value="1"/>
</dbReference>
<proteinExistence type="inferred from homology"/>
<evidence type="ECO:0000313" key="7">
    <source>
        <dbReference type="Proteomes" id="UP000567099"/>
    </source>
</evidence>
<keyword evidence="5" id="KW-1003">Cell membrane</keyword>
<comment type="subcellular location">
    <subcellularLocation>
        <location evidence="5">Cell membrane</location>
        <topology evidence="5">Multi-pass membrane protein</topology>
    </subcellularLocation>
    <subcellularLocation>
        <location evidence="1">Membrane</location>
        <topology evidence="1">Multi-pass membrane protein</topology>
    </subcellularLocation>
</comment>
<dbReference type="InterPro" id="IPR002781">
    <property type="entry name" value="TM_pro_TauE-like"/>
</dbReference>
<feature type="transmembrane region" description="Helical" evidence="5">
    <location>
        <begin position="48"/>
        <end position="70"/>
    </location>
</feature>
<evidence type="ECO:0000313" key="6">
    <source>
        <dbReference type="EMBL" id="MBA2864375.1"/>
    </source>
</evidence>
<feature type="transmembrane region" description="Helical" evidence="5">
    <location>
        <begin position="216"/>
        <end position="237"/>
    </location>
</feature>
<evidence type="ECO:0000256" key="1">
    <source>
        <dbReference type="ARBA" id="ARBA00004141"/>
    </source>
</evidence>
<comment type="similarity">
    <text evidence="5">Belongs to the 4-toluene sulfonate uptake permease (TSUP) (TC 2.A.102) family.</text>
</comment>
<dbReference type="RefSeq" id="WP_220127034.1">
    <property type="nucleotide sequence ID" value="NZ_JACDUO010000001.1"/>
</dbReference>
<organism evidence="6 7">
    <name type="scientific">Methanococcus maripaludis</name>
    <name type="common">Methanococcus deltae</name>
    <dbReference type="NCBI Taxonomy" id="39152"/>
    <lineage>
        <taxon>Archaea</taxon>
        <taxon>Methanobacteriati</taxon>
        <taxon>Methanobacteriota</taxon>
        <taxon>Methanomada group</taxon>
        <taxon>Methanococci</taxon>
        <taxon>Methanococcales</taxon>
        <taxon>Methanococcaceae</taxon>
        <taxon>Methanococcus</taxon>
    </lineage>
</organism>
<feature type="transmembrane region" description="Helical" evidence="5">
    <location>
        <begin position="7"/>
        <end position="36"/>
    </location>
</feature>